<dbReference type="InterPro" id="IPR037469">
    <property type="entry name" value="Put_AFK"/>
</dbReference>
<evidence type="ECO:0000313" key="3">
    <source>
        <dbReference type="EMBL" id="CAE0442798.1"/>
    </source>
</evidence>
<gene>
    <name evidence="2" type="ORF">ASTO00021_LOCUS12905</name>
    <name evidence="3" type="ORF">ASTO00021_LOCUS12908</name>
</gene>
<dbReference type="EMBL" id="HBIN01016946">
    <property type="protein sequence ID" value="CAE0442795.1"/>
    <property type="molecule type" value="Transcribed_RNA"/>
</dbReference>
<dbReference type="EMBL" id="HBIN01016949">
    <property type="protein sequence ID" value="CAE0442798.1"/>
    <property type="molecule type" value="Transcribed_RNA"/>
</dbReference>
<dbReference type="InterPro" id="IPR015275">
    <property type="entry name" value="Actin-fragmin_kin_cat_dom"/>
</dbReference>
<dbReference type="SUPFAM" id="SSF56112">
    <property type="entry name" value="Protein kinase-like (PK-like)"/>
    <property type="match status" value="1"/>
</dbReference>
<protein>
    <recommendedName>
        <fullName evidence="1">Actin-fragmin kinase catalytic domain-containing protein</fullName>
    </recommendedName>
</protein>
<evidence type="ECO:0000259" key="1">
    <source>
        <dbReference type="Pfam" id="PF09192"/>
    </source>
</evidence>
<dbReference type="Gene3D" id="3.30.1010.10">
    <property type="entry name" value="Phosphatidylinositol 3-kinase Catalytic Subunit, Chain A, domain 4"/>
    <property type="match status" value="1"/>
</dbReference>
<dbReference type="AlphaFoldDB" id="A0A6S8EAY8"/>
<proteinExistence type="predicted"/>
<reference evidence="2" key="1">
    <citation type="submission" date="2021-01" db="EMBL/GenBank/DDBJ databases">
        <authorList>
            <person name="Corre E."/>
            <person name="Pelletier E."/>
            <person name="Niang G."/>
            <person name="Scheremetjew M."/>
            <person name="Finn R."/>
            <person name="Kale V."/>
            <person name="Holt S."/>
            <person name="Cochrane G."/>
            <person name="Meng A."/>
            <person name="Brown T."/>
            <person name="Cohen L."/>
        </authorList>
    </citation>
    <scope>NUCLEOTIDE SEQUENCE</scope>
    <source>
        <strain evidence="2">GSBS06</strain>
    </source>
</reference>
<dbReference type="InterPro" id="IPR011009">
    <property type="entry name" value="Kinase-like_dom_sf"/>
</dbReference>
<evidence type="ECO:0000313" key="2">
    <source>
        <dbReference type="EMBL" id="CAE0442795.1"/>
    </source>
</evidence>
<organism evidence="2">
    <name type="scientific">Aplanochytrium stocchinoi</name>
    <dbReference type="NCBI Taxonomy" id="215587"/>
    <lineage>
        <taxon>Eukaryota</taxon>
        <taxon>Sar</taxon>
        <taxon>Stramenopiles</taxon>
        <taxon>Bigyra</taxon>
        <taxon>Labyrinthulomycetes</taxon>
        <taxon>Thraustochytrida</taxon>
        <taxon>Thraustochytriidae</taxon>
        <taxon>Aplanochytrium</taxon>
    </lineage>
</organism>
<sequence length="374" mass="41315">MSIIPDDAGLRDAVEACLASRPELEADTGKIASNIKDNHPIWKVDSVRVKKIVEIIVSERVPPIVKPEKLFEFDFKKAQPASIERGKYDWHKQEIEGIHHAQGGLGSTGVFLVKLKNHGVVVLKQKVPDVAREIFAQCLLQSLGINAPAIRSLPFREFKAFTEKLAPSPVTVKGTCLEIHGSRMQETGGVLMEFVPGLELGSPLLRLSQNEFRKVLFEVGRMVAVDVLLNNADRTPFLRRGDGNPGNIMINKPGKGGEKNLKVIAIDQTVSPISDTNILNNYLSAIDSRSEKDYRKLLSFLCESLVGSTNAKSYVQDKDALASLTDGVETVMTELAKTGNSRIEAAVKLTRKSFSKFDDNKLIQKFLAKVLEHF</sequence>
<dbReference type="Gene3D" id="1.10.1070.11">
    <property type="entry name" value="Phosphatidylinositol 3-/4-kinase, catalytic domain"/>
    <property type="match status" value="1"/>
</dbReference>
<accession>A0A6S8EAY8</accession>
<name>A0A6S8EAY8_9STRA</name>
<dbReference type="PANTHER" id="PTHR38737">
    <property type="entry name" value="ACTIN-FRAGMIN KINASE DDB_G0279609-RELATED"/>
    <property type="match status" value="1"/>
</dbReference>
<feature type="domain" description="Actin-fragmin kinase catalytic" evidence="1">
    <location>
        <begin position="75"/>
        <end position="300"/>
    </location>
</feature>
<dbReference type="PANTHER" id="PTHR38737:SF1">
    <property type="entry name" value="ACTIN-FRAGMIN KINASE DDB_G0279609-RELATED"/>
    <property type="match status" value="1"/>
</dbReference>
<dbReference type="Pfam" id="PF09192">
    <property type="entry name" value="Act-Frag_cataly"/>
    <property type="match status" value="1"/>
</dbReference>
<dbReference type="InterPro" id="IPR036940">
    <property type="entry name" value="PI3/4_kinase_cat_sf"/>
</dbReference>